<proteinExistence type="predicted"/>
<evidence type="ECO:0000259" key="2">
    <source>
        <dbReference type="Pfam" id="PF13539"/>
    </source>
</evidence>
<dbReference type="SUPFAM" id="SSF55166">
    <property type="entry name" value="Hedgehog/DD-peptidase"/>
    <property type="match status" value="1"/>
</dbReference>
<sequence length="218" mass="24201" precursor="true">MNLSVIPNLVMLVMFGSAASVTLAAEPAGTLDDPIIDSAMSVADAFDGLAVDCPEEIRERQKLVTVLYYSFDHKIHQGQVLIDSELEHDIQRVFAVALQEKFPIQSVIPISHPRFRKEGNWDDELSMQANNTSAFNYRVIAGTTRLSNHARGRAIDLNPLLNPYVRGESVSPAGAVYSPHTPGTLTDENSVTQAFLRLGWGWGGHWQRGQDYQHFDKP</sequence>
<evidence type="ECO:0000256" key="1">
    <source>
        <dbReference type="SAM" id="SignalP"/>
    </source>
</evidence>
<feature type="chain" id="PRO_5022819038" description="Peptidase M15C domain-containing protein" evidence="1">
    <location>
        <begin position="25"/>
        <end position="218"/>
    </location>
</feature>
<dbReference type="InterPro" id="IPR009045">
    <property type="entry name" value="Zn_M74/Hedgehog-like"/>
</dbReference>
<feature type="domain" description="Peptidase M15C" evidence="2">
    <location>
        <begin position="142"/>
        <end position="216"/>
    </location>
</feature>
<keyword evidence="1" id="KW-0732">Signal</keyword>
<name>A0A5C6CAR1_9BACT</name>
<comment type="caution">
    <text evidence="3">The sequence shown here is derived from an EMBL/GenBank/DDBJ whole genome shotgun (WGS) entry which is preliminary data.</text>
</comment>
<protein>
    <recommendedName>
        <fullName evidence="2">Peptidase M15C domain-containing protein</fullName>
    </recommendedName>
</protein>
<dbReference type="Proteomes" id="UP000316304">
    <property type="component" value="Unassembled WGS sequence"/>
</dbReference>
<dbReference type="GO" id="GO:0008233">
    <property type="term" value="F:peptidase activity"/>
    <property type="evidence" value="ECO:0007669"/>
    <property type="project" value="InterPro"/>
</dbReference>
<gene>
    <name evidence="3" type="ORF">Pla52o_38670</name>
</gene>
<dbReference type="Gene3D" id="3.30.1380.10">
    <property type="match status" value="1"/>
</dbReference>
<keyword evidence="4" id="KW-1185">Reference proteome</keyword>
<reference evidence="3 4" key="1">
    <citation type="submission" date="2019-02" db="EMBL/GenBank/DDBJ databases">
        <title>Deep-cultivation of Planctomycetes and their phenomic and genomic characterization uncovers novel biology.</title>
        <authorList>
            <person name="Wiegand S."/>
            <person name="Jogler M."/>
            <person name="Boedeker C."/>
            <person name="Pinto D."/>
            <person name="Vollmers J."/>
            <person name="Rivas-Marin E."/>
            <person name="Kohn T."/>
            <person name="Peeters S.H."/>
            <person name="Heuer A."/>
            <person name="Rast P."/>
            <person name="Oberbeckmann S."/>
            <person name="Bunk B."/>
            <person name="Jeske O."/>
            <person name="Meyerdierks A."/>
            <person name="Storesund J.E."/>
            <person name="Kallscheuer N."/>
            <person name="Luecker S."/>
            <person name="Lage O.M."/>
            <person name="Pohl T."/>
            <person name="Merkel B.J."/>
            <person name="Hornburger P."/>
            <person name="Mueller R.-W."/>
            <person name="Bruemmer F."/>
            <person name="Labrenz M."/>
            <person name="Spormann A.M."/>
            <person name="Op Den Camp H."/>
            <person name="Overmann J."/>
            <person name="Amann R."/>
            <person name="Jetten M.S.M."/>
            <person name="Mascher T."/>
            <person name="Medema M.H."/>
            <person name="Devos D.P."/>
            <person name="Kaster A.-K."/>
            <person name="Ovreas L."/>
            <person name="Rohde M."/>
            <person name="Galperin M.Y."/>
            <person name="Jogler C."/>
        </authorList>
    </citation>
    <scope>NUCLEOTIDE SEQUENCE [LARGE SCALE GENOMIC DNA]</scope>
    <source>
        <strain evidence="3 4">Pla52o</strain>
    </source>
</reference>
<accession>A0A5C6CAR1</accession>
<dbReference type="AlphaFoldDB" id="A0A5C6CAR1"/>
<evidence type="ECO:0000313" key="4">
    <source>
        <dbReference type="Proteomes" id="UP000316304"/>
    </source>
</evidence>
<dbReference type="OrthoDB" id="9799970at2"/>
<feature type="signal peptide" evidence="1">
    <location>
        <begin position="1"/>
        <end position="24"/>
    </location>
</feature>
<evidence type="ECO:0000313" key="3">
    <source>
        <dbReference type="EMBL" id="TWU21680.1"/>
    </source>
</evidence>
<dbReference type="Pfam" id="PF13539">
    <property type="entry name" value="Peptidase_M15_4"/>
    <property type="match status" value="1"/>
</dbReference>
<dbReference type="InterPro" id="IPR039561">
    <property type="entry name" value="Peptidase_M15C"/>
</dbReference>
<organism evidence="3 4">
    <name type="scientific">Novipirellula galeiformis</name>
    <dbReference type="NCBI Taxonomy" id="2528004"/>
    <lineage>
        <taxon>Bacteria</taxon>
        <taxon>Pseudomonadati</taxon>
        <taxon>Planctomycetota</taxon>
        <taxon>Planctomycetia</taxon>
        <taxon>Pirellulales</taxon>
        <taxon>Pirellulaceae</taxon>
        <taxon>Novipirellula</taxon>
    </lineage>
</organism>
<dbReference type="EMBL" id="SJPT01000006">
    <property type="protein sequence ID" value="TWU21680.1"/>
    <property type="molecule type" value="Genomic_DNA"/>
</dbReference>